<dbReference type="EMBL" id="FQUZ01000004">
    <property type="protein sequence ID" value="SHE59746.1"/>
    <property type="molecule type" value="Genomic_DNA"/>
</dbReference>
<evidence type="ECO:0000256" key="7">
    <source>
        <dbReference type="ARBA" id="ARBA00023125"/>
    </source>
</evidence>
<dbReference type="Gene3D" id="1.20.120.920">
    <property type="entry name" value="CRISPR-associated endonuclease Cas1, C-terminal domain"/>
    <property type="match status" value="1"/>
</dbReference>
<dbReference type="GO" id="GO:0051607">
    <property type="term" value="P:defense response to virus"/>
    <property type="evidence" value="ECO:0007669"/>
    <property type="project" value="UniProtKB-UniRule"/>
</dbReference>
<sequence length="317" mass="34731">MIGRIVEIADDRRHLFVHRGFLVVKQTDGERQQLGRVPLDDIAAVIANAHAITYTNNLLVALAERGVPFVLCAANHNAVGMLWAVDGNYEQSRRMEAQIAASQPTRKQIWAAIVRSKLQQQANALQAIGAPDAPLLALVKKVRSGDPDNMEAQGARRYWGLLFGGGFRRDQSADGINAMLNYGYTIVRSATARAIIAAGLHPSIGLHHCNAGNAMRLVDDLMEPFRPLVDLRVWQLQRQGQCSVTPNSKRILVHLLYEDMQTAAGATPVTVCIQKLAVSLAQMYLGERDKLELPLSSLPLELHTQGQRVPGEGADDV</sequence>
<comment type="cofactor">
    <cofactor evidence="10">
        <name>Mg(2+)</name>
        <dbReference type="ChEBI" id="CHEBI:18420"/>
    </cofactor>
    <cofactor evidence="10">
        <name>Mn(2+)</name>
        <dbReference type="ChEBI" id="CHEBI:29035"/>
    </cofactor>
</comment>
<accession>A0A1M4USP9</accession>
<dbReference type="NCBIfam" id="TIGR00287">
    <property type="entry name" value="cas1"/>
    <property type="match status" value="1"/>
</dbReference>
<dbReference type="GO" id="GO:0046872">
    <property type="term" value="F:metal ion binding"/>
    <property type="evidence" value="ECO:0007669"/>
    <property type="project" value="UniProtKB-UniRule"/>
</dbReference>
<keyword evidence="7 10" id="KW-0238">DNA-binding</keyword>
<evidence type="ECO:0000256" key="3">
    <source>
        <dbReference type="ARBA" id="ARBA00022759"/>
    </source>
</evidence>
<dbReference type="RefSeq" id="WP_073354453.1">
    <property type="nucleotide sequence ID" value="NZ_FQUZ01000004.1"/>
</dbReference>
<keyword evidence="2 10" id="KW-0479">Metal-binding</keyword>
<dbReference type="GO" id="GO:0004520">
    <property type="term" value="F:DNA endonuclease activity"/>
    <property type="evidence" value="ECO:0007669"/>
    <property type="project" value="InterPro"/>
</dbReference>
<dbReference type="Proteomes" id="UP000184327">
    <property type="component" value="Unassembled WGS sequence"/>
</dbReference>
<evidence type="ECO:0000256" key="5">
    <source>
        <dbReference type="ARBA" id="ARBA00022842"/>
    </source>
</evidence>
<gene>
    <name evidence="10" type="primary">cas1</name>
    <name evidence="11" type="ORF">SAMN02745117_00560</name>
</gene>
<evidence type="ECO:0000256" key="4">
    <source>
        <dbReference type="ARBA" id="ARBA00022801"/>
    </source>
</evidence>
<dbReference type="InterPro" id="IPR002729">
    <property type="entry name" value="CRISPR-assoc_Cas1"/>
</dbReference>
<dbReference type="GO" id="GO:0003677">
    <property type="term" value="F:DNA binding"/>
    <property type="evidence" value="ECO:0007669"/>
    <property type="project" value="UniProtKB-KW"/>
</dbReference>
<evidence type="ECO:0000256" key="8">
    <source>
        <dbReference type="ARBA" id="ARBA00023211"/>
    </source>
</evidence>
<keyword evidence="8 10" id="KW-0464">Manganese</keyword>
<dbReference type="InterPro" id="IPR042206">
    <property type="entry name" value="CRISPR-assoc_Cas1_C"/>
</dbReference>
<evidence type="ECO:0000256" key="9">
    <source>
        <dbReference type="ARBA" id="ARBA00038592"/>
    </source>
</evidence>
<dbReference type="GO" id="GO:0043571">
    <property type="term" value="P:maintenance of CRISPR repeat elements"/>
    <property type="evidence" value="ECO:0007669"/>
    <property type="project" value="UniProtKB-UniRule"/>
</dbReference>
<evidence type="ECO:0000256" key="6">
    <source>
        <dbReference type="ARBA" id="ARBA00023118"/>
    </source>
</evidence>
<keyword evidence="12" id="KW-1185">Reference proteome</keyword>
<evidence type="ECO:0000256" key="1">
    <source>
        <dbReference type="ARBA" id="ARBA00022722"/>
    </source>
</evidence>
<dbReference type="InterPro" id="IPR050646">
    <property type="entry name" value="Cas1"/>
</dbReference>
<dbReference type="GO" id="GO:0016787">
    <property type="term" value="F:hydrolase activity"/>
    <property type="evidence" value="ECO:0007669"/>
    <property type="project" value="UniProtKB-KW"/>
</dbReference>
<evidence type="ECO:0000313" key="11">
    <source>
        <dbReference type="EMBL" id="SHE59746.1"/>
    </source>
</evidence>
<keyword evidence="5 10" id="KW-0460">Magnesium</keyword>
<dbReference type="PANTHER" id="PTHR34353">
    <property type="entry name" value="CRISPR-ASSOCIATED ENDONUCLEASE CAS1 1"/>
    <property type="match status" value="1"/>
</dbReference>
<feature type="binding site" evidence="10">
    <location>
        <position position="223"/>
    </location>
    <ligand>
        <name>Mn(2+)</name>
        <dbReference type="ChEBI" id="CHEBI:29035"/>
    </ligand>
</feature>
<dbReference type="InterPro" id="IPR019855">
    <property type="entry name" value="CRISPR-assoc_Cas1_NMENI"/>
</dbReference>
<comment type="similarity">
    <text evidence="10">Belongs to the CRISPR-associated endonuclease Cas1 family.</text>
</comment>
<comment type="function">
    <text evidence="10">CRISPR (clustered regularly interspaced short palindromic repeat), is an adaptive immune system that provides protection against mobile genetic elements (viruses, transposable elements and conjugative plasmids). CRISPR clusters contain spacers, sequences complementary to antecedent mobile elements, and target invading nucleic acids. CRISPR clusters are transcribed and processed into CRISPR RNA (crRNA). Acts as a dsDNA endonuclease. Involved in the integration of spacer DNA into the CRISPR cassette.</text>
</comment>
<keyword evidence="4 10" id="KW-0378">Hydrolase</keyword>
<evidence type="ECO:0000256" key="10">
    <source>
        <dbReference type="HAMAP-Rule" id="MF_01470"/>
    </source>
</evidence>
<comment type="subunit">
    <text evidence="9 10">Homodimer, forms a heterotetramer with a Cas2 homodimer.</text>
</comment>
<feature type="binding site" evidence="10">
    <location>
        <position position="151"/>
    </location>
    <ligand>
        <name>Mn(2+)</name>
        <dbReference type="ChEBI" id="CHEBI:29035"/>
    </ligand>
</feature>
<dbReference type="Pfam" id="PF01867">
    <property type="entry name" value="Cas_Cas1"/>
    <property type="match status" value="1"/>
</dbReference>
<name>A0A1M4USP9_9BURK</name>
<feature type="binding site" evidence="10">
    <location>
        <position position="208"/>
    </location>
    <ligand>
        <name>Mn(2+)</name>
        <dbReference type="ChEBI" id="CHEBI:29035"/>
    </ligand>
</feature>
<dbReference type="NCBIfam" id="TIGR03639">
    <property type="entry name" value="cas1_NMENI"/>
    <property type="match status" value="1"/>
</dbReference>
<keyword evidence="3 10" id="KW-0255">Endonuclease</keyword>
<dbReference type="EC" id="3.1.-.-" evidence="10"/>
<reference evidence="11 12" key="1">
    <citation type="submission" date="2016-11" db="EMBL/GenBank/DDBJ databases">
        <authorList>
            <person name="Jaros S."/>
            <person name="Januszkiewicz K."/>
            <person name="Wedrychowicz H."/>
        </authorList>
    </citation>
    <scope>NUCLEOTIDE SEQUENCE [LARGE SCALE GENOMIC DNA]</scope>
    <source>
        <strain evidence="11 12">DSM 16112</strain>
    </source>
</reference>
<protein>
    <recommendedName>
        <fullName evidence="10">CRISPR-associated endonuclease Cas1</fullName>
        <ecNumber evidence="10">3.1.-.-</ecNumber>
    </recommendedName>
</protein>
<dbReference type="OrthoDB" id="9803119at2"/>
<evidence type="ECO:0000313" key="12">
    <source>
        <dbReference type="Proteomes" id="UP000184327"/>
    </source>
</evidence>
<dbReference type="AlphaFoldDB" id="A0A1M4USP9"/>
<dbReference type="STRING" id="1122156.SAMN02745117_00560"/>
<dbReference type="HAMAP" id="MF_01470">
    <property type="entry name" value="Cas1"/>
    <property type="match status" value="1"/>
</dbReference>
<keyword evidence="1 10" id="KW-0540">Nuclease</keyword>
<proteinExistence type="inferred from homology"/>
<dbReference type="PANTHER" id="PTHR34353:SF2">
    <property type="entry name" value="CRISPR-ASSOCIATED ENDONUCLEASE CAS1 1"/>
    <property type="match status" value="1"/>
</dbReference>
<keyword evidence="6 10" id="KW-0051">Antiviral defense</keyword>
<evidence type="ECO:0000256" key="2">
    <source>
        <dbReference type="ARBA" id="ARBA00022723"/>
    </source>
</evidence>
<organism evidence="11 12">
    <name type="scientific">Lampropedia hyalina DSM 16112</name>
    <dbReference type="NCBI Taxonomy" id="1122156"/>
    <lineage>
        <taxon>Bacteria</taxon>
        <taxon>Pseudomonadati</taxon>
        <taxon>Pseudomonadota</taxon>
        <taxon>Betaproteobacteria</taxon>
        <taxon>Burkholderiales</taxon>
        <taxon>Comamonadaceae</taxon>
        <taxon>Lampropedia</taxon>
    </lineage>
</organism>